<evidence type="ECO:0000259" key="1">
    <source>
        <dbReference type="Pfam" id="PF01796"/>
    </source>
</evidence>
<organism evidence="2 3">
    <name type="scientific">Cupriavidus gilardii J11</name>
    <dbReference type="NCBI Taxonomy" id="936133"/>
    <lineage>
        <taxon>Bacteria</taxon>
        <taxon>Pseudomonadati</taxon>
        <taxon>Pseudomonadota</taxon>
        <taxon>Betaproteobacteria</taxon>
        <taxon>Burkholderiales</taxon>
        <taxon>Burkholderiaceae</taxon>
        <taxon>Cupriavidus</taxon>
    </lineage>
</organism>
<proteinExistence type="predicted"/>
<dbReference type="Pfam" id="PF01796">
    <property type="entry name" value="OB_ChsH2_C"/>
    <property type="match status" value="1"/>
</dbReference>
<gene>
    <name evidence="2" type="ORF">L602_001200000100</name>
</gene>
<accession>A0A562BT24</accession>
<dbReference type="PANTHER" id="PTHR34075">
    <property type="entry name" value="BLR3430 PROTEIN"/>
    <property type="match status" value="1"/>
</dbReference>
<name>A0A562BT24_9BURK</name>
<comment type="caution">
    <text evidence="2">The sequence shown here is derived from an EMBL/GenBank/DDBJ whole genome shotgun (WGS) entry which is preliminary data.</text>
</comment>
<protein>
    <recommendedName>
        <fullName evidence="1">ChsH2 C-terminal OB-fold domain-containing protein</fullName>
    </recommendedName>
</protein>
<reference evidence="2 3" key="1">
    <citation type="submission" date="2019-07" db="EMBL/GenBank/DDBJ databases">
        <title>Genome sequencing of lignin-degrading bacterial isolates.</title>
        <authorList>
            <person name="Gladden J."/>
        </authorList>
    </citation>
    <scope>NUCLEOTIDE SEQUENCE [LARGE SCALE GENOMIC DNA]</scope>
    <source>
        <strain evidence="2 3">J11</strain>
    </source>
</reference>
<dbReference type="SUPFAM" id="SSF50249">
    <property type="entry name" value="Nucleic acid-binding proteins"/>
    <property type="match status" value="1"/>
</dbReference>
<feature type="domain" description="ChsH2 C-terminal OB-fold" evidence="1">
    <location>
        <begin position="56"/>
        <end position="116"/>
    </location>
</feature>
<dbReference type="PANTHER" id="PTHR34075:SF5">
    <property type="entry name" value="BLR3430 PROTEIN"/>
    <property type="match status" value="1"/>
</dbReference>
<dbReference type="InterPro" id="IPR052513">
    <property type="entry name" value="Thioester_dehydratase-like"/>
</dbReference>
<sequence>MSHDRADDGAQHGAMHPYAAGLAAGLVRYQVCEDCGEAQSLGRHACHFCGSVRLAWRDASGLATVHSVTEVVRAPDESFQSIAPYTLVLATLDEGPRVMAHAEPGVTIGERVRATFFQHGGRTLLRFRRE</sequence>
<dbReference type="EMBL" id="VLJN01000004">
    <property type="protein sequence ID" value="TWG88417.1"/>
    <property type="molecule type" value="Genomic_DNA"/>
</dbReference>
<dbReference type="OrthoDB" id="8857769at2"/>
<dbReference type="Proteomes" id="UP000318141">
    <property type="component" value="Unassembled WGS sequence"/>
</dbReference>
<dbReference type="InterPro" id="IPR012340">
    <property type="entry name" value="NA-bd_OB-fold"/>
</dbReference>
<keyword evidence="3" id="KW-1185">Reference proteome</keyword>
<dbReference type="AlphaFoldDB" id="A0A562BT24"/>
<dbReference type="InterPro" id="IPR002878">
    <property type="entry name" value="ChsH2_C"/>
</dbReference>
<evidence type="ECO:0000313" key="2">
    <source>
        <dbReference type="EMBL" id="TWG88417.1"/>
    </source>
</evidence>
<evidence type="ECO:0000313" key="3">
    <source>
        <dbReference type="Proteomes" id="UP000318141"/>
    </source>
</evidence>